<proteinExistence type="predicted"/>
<reference evidence="1 2" key="1">
    <citation type="journal article" date="2018" name="Front. Plant Sci.">
        <title>Red Clover (Trifolium pratense) and Zigzag Clover (T. medium) - A Picture of Genomic Similarities and Differences.</title>
        <authorList>
            <person name="Dluhosova J."/>
            <person name="Istvanek J."/>
            <person name="Nedelnik J."/>
            <person name="Repkova J."/>
        </authorList>
    </citation>
    <scope>NUCLEOTIDE SEQUENCE [LARGE SCALE GENOMIC DNA]</scope>
    <source>
        <strain evidence="2">cv. 10/8</strain>
        <tissue evidence="1">Leaf</tissue>
    </source>
</reference>
<sequence length="67" mass="7676">PLEVARRAGWFGAARQFKIQMNQCNGNLRVAQDRWRGVPVREIVQNFAFIVEGTMTAVWQVDQSVVE</sequence>
<dbReference type="EMBL" id="LXQA011015611">
    <property type="protein sequence ID" value="MCI81296.1"/>
    <property type="molecule type" value="Genomic_DNA"/>
</dbReference>
<name>A0A392UZ50_9FABA</name>
<evidence type="ECO:0000313" key="1">
    <source>
        <dbReference type="EMBL" id="MCI81296.1"/>
    </source>
</evidence>
<dbReference type="Proteomes" id="UP000265520">
    <property type="component" value="Unassembled WGS sequence"/>
</dbReference>
<evidence type="ECO:0000313" key="2">
    <source>
        <dbReference type="Proteomes" id="UP000265520"/>
    </source>
</evidence>
<protein>
    <submittedName>
        <fullName evidence="1">Uncharacterized protein</fullName>
    </submittedName>
</protein>
<dbReference type="AlphaFoldDB" id="A0A392UZ50"/>
<feature type="non-terminal residue" evidence="1">
    <location>
        <position position="1"/>
    </location>
</feature>
<comment type="caution">
    <text evidence="1">The sequence shown here is derived from an EMBL/GenBank/DDBJ whole genome shotgun (WGS) entry which is preliminary data.</text>
</comment>
<organism evidence="1 2">
    <name type="scientific">Trifolium medium</name>
    <dbReference type="NCBI Taxonomy" id="97028"/>
    <lineage>
        <taxon>Eukaryota</taxon>
        <taxon>Viridiplantae</taxon>
        <taxon>Streptophyta</taxon>
        <taxon>Embryophyta</taxon>
        <taxon>Tracheophyta</taxon>
        <taxon>Spermatophyta</taxon>
        <taxon>Magnoliopsida</taxon>
        <taxon>eudicotyledons</taxon>
        <taxon>Gunneridae</taxon>
        <taxon>Pentapetalae</taxon>
        <taxon>rosids</taxon>
        <taxon>fabids</taxon>
        <taxon>Fabales</taxon>
        <taxon>Fabaceae</taxon>
        <taxon>Papilionoideae</taxon>
        <taxon>50 kb inversion clade</taxon>
        <taxon>NPAAA clade</taxon>
        <taxon>Hologalegina</taxon>
        <taxon>IRL clade</taxon>
        <taxon>Trifolieae</taxon>
        <taxon>Trifolium</taxon>
    </lineage>
</organism>
<accession>A0A392UZ50</accession>
<keyword evidence="2" id="KW-1185">Reference proteome</keyword>